<evidence type="ECO:0000256" key="1">
    <source>
        <dbReference type="SAM" id="MobiDB-lite"/>
    </source>
</evidence>
<gene>
    <name evidence="2" type="ORF">K7G82_05695</name>
</gene>
<evidence type="ECO:0000313" key="2">
    <source>
        <dbReference type="EMBL" id="MBY8821774.1"/>
    </source>
</evidence>
<keyword evidence="3" id="KW-1185">Reference proteome</keyword>
<evidence type="ECO:0000313" key="3">
    <source>
        <dbReference type="Proteomes" id="UP000706039"/>
    </source>
</evidence>
<proteinExistence type="predicted"/>
<organism evidence="2 3">
    <name type="scientific">Sphingomonas colocasiae</name>
    <dbReference type="NCBI Taxonomy" id="1848973"/>
    <lineage>
        <taxon>Bacteria</taxon>
        <taxon>Pseudomonadati</taxon>
        <taxon>Pseudomonadota</taxon>
        <taxon>Alphaproteobacteria</taxon>
        <taxon>Sphingomonadales</taxon>
        <taxon>Sphingomonadaceae</taxon>
        <taxon>Sphingomonas</taxon>
    </lineage>
</organism>
<dbReference type="RefSeq" id="WP_222988860.1">
    <property type="nucleotide sequence ID" value="NZ_JAINVV010000003.1"/>
</dbReference>
<sequence>MLTFKERAYCERRAVQERQAALHARDPAAKAAHLKMARHYELMLDIEHGLVCEQAGGRNAEMPRFDVLPPNAGMDLTQLTNGPRKRT</sequence>
<comment type="caution">
    <text evidence="2">The sequence shown here is derived from an EMBL/GenBank/DDBJ whole genome shotgun (WGS) entry which is preliminary data.</text>
</comment>
<feature type="region of interest" description="Disordered" evidence="1">
    <location>
        <begin position="62"/>
        <end position="87"/>
    </location>
</feature>
<dbReference type="Proteomes" id="UP000706039">
    <property type="component" value="Unassembled WGS sequence"/>
</dbReference>
<dbReference type="EMBL" id="JAINVV010000003">
    <property type="protein sequence ID" value="MBY8821774.1"/>
    <property type="molecule type" value="Genomic_DNA"/>
</dbReference>
<reference evidence="2 3" key="1">
    <citation type="submission" date="2021-08" db="EMBL/GenBank/DDBJ databases">
        <authorList>
            <person name="Tuo L."/>
        </authorList>
    </citation>
    <scope>NUCLEOTIDE SEQUENCE [LARGE SCALE GENOMIC DNA]</scope>
    <source>
        <strain evidence="2 3">JCM 31229</strain>
    </source>
</reference>
<accession>A0ABS7PP31</accession>
<name>A0ABS7PP31_9SPHN</name>
<protein>
    <submittedName>
        <fullName evidence="2">Uncharacterized protein</fullName>
    </submittedName>
</protein>